<feature type="compositionally biased region" description="Low complexity" evidence="6">
    <location>
        <begin position="66"/>
        <end position="77"/>
    </location>
</feature>
<feature type="compositionally biased region" description="Basic and acidic residues" evidence="6">
    <location>
        <begin position="347"/>
        <end position="361"/>
    </location>
</feature>
<feature type="compositionally biased region" description="Low complexity" evidence="6">
    <location>
        <begin position="285"/>
        <end position="294"/>
    </location>
</feature>
<feature type="coiled-coil region" evidence="5">
    <location>
        <begin position="638"/>
        <end position="944"/>
    </location>
</feature>
<feature type="region of interest" description="Disordered" evidence="6">
    <location>
        <begin position="1443"/>
        <end position="1470"/>
    </location>
</feature>
<feature type="region of interest" description="Disordered" evidence="6">
    <location>
        <begin position="347"/>
        <end position="370"/>
    </location>
</feature>
<feature type="compositionally biased region" description="Basic residues" evidence="6">
    <location>
        <begin position="118"/>
        <end position="131"/>
    </location>
</feature>
<feature type="compositionally biased region" description="Gly residues" evidence="6">
    <location>
        <begin position="207"/>
        <end position="222"/>
    </location>
</feature>
<organism evidence="7 8">
    <name type="scientific">Poecilia latipinna</name>
    <name type="common">sailfin molly</name>
    <dbReference type="NCBI Taxonomy" id="48699"/>
    <lineage>
        <taxon>Eukaryota</taxon>
        <taxon>Metazoa</taxon>
        <taxon>Chordata</taxon>
        <taxon>Craniata</taxon>
        <taxon>Vertebrata</taxon>
        <taxon>Euteleostomi</taxon>
        <taxon>Actinopterygii</taxon>
        <taxon>Neopterygii</taxon>
        <taxon>Teleostei</taxon>
        <taxon>Neoteleostei</taxon>
        <taxon>Acanthomorphata</taxon>
        <taxon>Ovalentaria</taxon>
        <taxon>Atherinomorphae</taxon>
        <taxon>Cyprinodontiformes</taxon>
        <taxon>Poeciliidae</taxon>
        <taxon>Poeciliinae</taxon>
        <taxon>Poecilia</taxon>
    </lineage>
</organism>
<dbReference type="PANTHER" id="PTHR18902">
    <property type="entry name" value="NUCLEAR MITOTIC APPARATUS PROTEIN 1-RELATED"/>
    <property type="match status" value="1"/>
</dbReference>
<feature type="compositionally biased region" description="Polar residues" evidence="6">
    <location>
        <begin position="1460"/>
        <end position="1470"/>
    </location>
</feature>
<sequence>MEASREDQVIRCEEEGDSTVEVNTLKKGQESIQKTNEFLNGPLSSDALPNGNGPADGLGAAGGTLPNGSPPQSSSSPINPPSQQSPPANQKPCLEMENEEKIRLEARRRLEEQLKQYRVQRQKERAHRTPKSRPFSTLDPELMLHPEALPRANAVAMTKEYSFLRTSVPRGPKLGSLGIPPSKEKKSRSPRPSKIHSLADYKSPESDGGGGGGGGGAGGGGMTTADVSRSSISSVSTLSEVSMLSESSACETDSKASTSLQLNDSGPEMDGSEAAAKPGNDGNDSDSSSYSSVSTRGTYGMLSAAVERHHGPYTVEGREIAPEAVGQFPSLQEVLQAASDEQHLLEMEREGTEEPRSRRDSFSSSVSLESSVMGHDEMLQVLKEKMRLEGQLESLSSEASQALKEKTELQAQLATVNAQLQTKREEAQVSQERQSALSSEVGTLRQNCSQLEKAMVELQGSLESKNASLTSLSNDLKVSEDQYNRLMAKVEELQNTMTSRDNTVHDLRQQMAGLQGQLQQVQLERSTLQSRLKTSQAEIDSLQQVRQWYQQQLALAQEARVRLQSEMANMQAGQMTQFGAMEHLKLENVTLSHQLTETQHRSIKEKERIAVQLQSIEADMLTQEAAYKQIQDAKTMVEDDLQHKLEEFEEERERLVKLANTATTLERELEQVKLTLAQKDLQLQSLQKEHLELMRQLTMTQETLQTKEQSINQLEARYQELEAQLAELQTESAAKDDTIQFLQNEKIVLEVALQAARADKSQLDEGAERLGEDVLVASDILDQLRQEVQIKASQIESLQQENNSLKKQAQKLKEQFQQQKVMVEAYRRDASSKDQLISELKSTKKRLLAEVKDLKQELLSAQGEKQKAELEQARLQTEVARVQEQMNNMEAHLTAIQTERDQLETQIQSLQFDQSQLTAATQENESLRKQVEQMEAEAKKAISEQKVRMKRLGTDLTSAQKDMKAKHKAYENAVGILSRRLQEALTNKETAEAELAKLRAQLSDGGNSQALQEKIEALQAELQTVTKSKTMLEKELQEVITLTSTELEDYQEKVLELEDELQESRCFKKRIRKLEEANKKLALELEHEKGKLAGLSQSHNALREHANILESALAKREADLVQLNLQVQAVLKRKEEEDQQMKQLVETLQLALEKEKTKVKDLKEQVAAAKAEAAHNRRHYRAAMLELSEIKKDLQAKEDLVKALQGEAQKLQAQDDQHAQDVSRFQQELAEAHSQLQILRKQLDEELAKQPLTNQEVEDLKWEVEQRQREIEAQKQQLEMMEQCHHRELDNLQIALQNIKVELDTVQEELSSTRKDKFMLQAKVGELRNSMKTLLLQNQQLKQDLKQTRLRKQRMELKNDGNPSNPVTPVKIPDCPVPASLLDELLKPSTSVNKEPLNNLHNCLRQLKEEMDSLQKQMEEHTVTVNESMNSWTNAEEGLAQLGFDNNISNSPSAVKRVVENNNEAEQQQS</sequence>
<evidence type="ECO:0000256" key="4">
    <source>
        <dbReference type="ARBA" id="ARBA00023054"/>
    </source>
</evidence>
<feature type="compositionally biased region" description="Polar residues" evidence="6">
    <location>
        <begin position="249"/>
        <end position="264"/>
    </location>
</feature>
<dbReference type="STRING" id="48699.ENSPLAP00000020046"/>
<dbReference type="GeneID" id="106947322"/>
<feature type="coiled-coil region" evidence="5">
    <location>
        <begin position="974"/>
        <end position="1091"/>
    </location>
</feature>
<feature type="compositionally biased region" description="Basic and acidic residues" evidence="6">
    <location>
        <begin position="1"/>
        <end position="13"/>
    </location>
</feature>
<proteinExistence type="predicted"/>
<keyword evidence="3" id="KW-0597">Phosphoprotein</keyword>
<feature type="compositionally biased region" description="Polar residues" evidence="6">
    <location>
        <begin position="1444"/>
        <end position="1453"/>
    </location>
</feature>
<keyword evidence="2" id="KW-0963">Cytoplasm</keyword>
<feature type="region of interest" description="Disordered" evidence="6">
    <location>
        <begin position="115"/>
        <end position="143"/>
    </location>
</feature>
<feature type="compositionally biased region" description="Low complexity" evidence="6">
    <location>
        <begin position="228"/>
        <end position="248"/>
    </location>
</feature>
<comment type="subcellular location">
    <subcellularLocation>
        <location evidence="1">Cytoplasm</location>
    </subcellularLocation>
</comment>
<evidence type="ECO:0000256" key="3">
    <source>
        <dbReference type="ARBA" id="ARBA00022553"/>
    </source>
</evidence>
<name>A0A3B3V551_9TELE</name>
<keyword evidence="8" id="KW-1185">Reference proteome</keyword>
<evidence type="ECO:0000256" key="2">
    <source>
        <dbReference type="ARBA" id="ARBA00022490"/>
    </source>
</evidence>
<evidence type="ECO:0000256" key="5">
    <source>
        <dbReference type="SAM" id="Coils"/>
    </source>
</evidence>
<evidence type="ECO:0000313" key="8">
    <source>
        <dbReference type="Proteomes" id="UP000261500"/>
    </source>
</evidence>
<dbReference type="Gene3D" id="1.20.5.170">
    <property type="match status" value="1"/>
</dbReference>
<feature type="coiled-coil region" evidence="5">
    <location>
        <begin position="1120"/>
        <end position="1358"/>
    </location>
</feature>
<dbReference type="GO" id="GO:0005737">
    <property type="term" value="C:cytoplasm"/>
    <property type="evidence" value="ECO:0007669"/>
    <property type="project" value="UniProtKB-SubCell"/>
</dbReference>
<evidence type="ECO:0000313" key="7">
    <source>
        <dbReference type="Ensembl" id="ENSPLAP00000020046.1"/>
    </source>
</evidence>
<feature type="coiled-coil region" evidence="5">
    <location>
        <begin position="1397"/>
        <end position="1424"/>
    </location>
</feature>
<evidence type="ECO:0000256" key="6">
    <source>
        <dbReference type="SAM" id="MobiDB-lite"/>
    </source>
</evidence>
<keyword evidence="4 5" id="KW-0175">Coiled coil</keyword>
<dbReference type="Proteomes" id="UP000261500">
    <property type="component" value="Unplaced"/>
</dbReference>
<feature type="region of interest" description="Disordered" evidence="6">
    <location>
        <begin position="164"/>
        <end position="295"/>
    </location>
</feature>
<dbReference type="Ensembl" id="ENSPLAT00000014510.1">
    <property type="protein sequence ID" value="ENSPLAP00000020046.1"/>
    <property type="gene ID" value="ENSPLAG00000002687.1"/>
</dbReference>
<feature type="coiled-coil region" evidence="5">
    <location>
        <begin position="469"/>
        <end position="552"/>
    </location>
</feature>
<dbReference type="PANTHER" id="PTHR18902:SF26">
    <property type="entry name" value="GOLGIN SUBFAMILY A MEMBER 3"/>
    <property type="match status" value="1"/>
</dbReference>
<feature type="coiled-coil region" evidence="5">
    <location>
        <begin position="378"/>
        <end position="433"/>
    </location>
</feature>
<reference evidence="7" key="2">
    <citation type="submission" date="2025-09" db="UniProtKB">
        <authorList>
            <consortium name="Ensembl"/>
        </authorList>
    </citation>
    <scope>IDENTIFICATION</scope>
</reference>
<dbReference type="InterPro" id="IPR051841">
    <property type="entry name" value="MT-Golgi_org_protein"/>
</dbReference>
<accession>A0A3B3V551</accession>
<protein>
    <submittedName>
        <fullName evidence="7">Golgin A3</fullName>
    </submittedName>
</protein>
<dbReference type="GeneTree" id="ENSGT00950000183078"/>
<dbReference type="CTD" id="2802"/>
<feature type="compositionally biased region" description="Basic residues" evidence="6">
    <location>
        <begin position="185"/>
        <end position="194"/>
    </location>
</feature>
<feature type="region of interest" description="Disordered" evidence="6">
    <location>
        <begin position="1"/>
        <end position="99"/>
    </location>
</feature>
<evidence type="ECO:0000256" key="1">
    <source>
        <dbReference type="ARBA" id="ARBA00004496"/>
    </source>
</evidence>
<dbReference type="RefSeq" id="XP_014887720.1">
    <property type="nucleotide sequence ID" value="XM_015032234.1"/>
</dbReference>
<reference evidence="7" key="1">
    <citation type="submission" date="2025-08" db="UniProtKB">
        <authorList>
            <consortium name="Ensembl"/>
        </authorList>
    </citation>
    <scope>IDENTIFICATION</scope>
</reference>